<dbReference type="SUPFAM" id="SSF57535">
    <property type="entry name" value="Complement control module/SCR domain"/>
    <property type="match status" value="1"/>
</dbReference>
<feature type="compositionally biased region" description="Polar residues" evidence="3">
    <location>
        <begin position="202"/>
        <end position="220"/>
    </location>
</feature>
<dbReference type="EMBL" id="NEDP02000459">
    <property type="protein sequence ID" value="OWF55855.1"/>
    <property type="molecule type" value="Genomic_DNA"/>
</dbReference>
<dbReference type="SMART" id="SM00032">
    <property type="entry name" value="CCP"/>
    <property type="match status" value="1"/>
</dbReference>
<dbReference type="AlphaFoldDB" id="A0A210R4H5"/>
<proteinExistence type="predicted"/>
<evidence type="ECO:0000256" key="3">
    <source>
        <dbReference type="SAM" id="MobiDB-lite"/>
    </source>
</evidence>
<dbReference type="Gene3D" id="2.10.70.10">
    <property type="entry name" value="Complement Module, domain 1"/>
    <property type="match status" value="1"/>
</dbReference>
<feature type="region of interest" description="Disordered" evidence="3">
    <location>
        <begin position="202"/>
        <end position="238"/>
    </location>
</feature>
<keyword evidence="2" id="KW-0768">Sushi</keyword>
<gene>
    <name evidence="6" type="ORF">KP79_PYT11635</name>
</gene>
<keyword evidence="4" id="KW-0812">Transmembrane</keyword>
<comment type="caution">
    <text evidence="6">The sequence shown here is derived from an EMBL/GenBank/DDBJ whole genome shotgun (WGS) entry which is preliminary data.</text>
</comment>
<evidence type="ECO:0000256" key="4">
    <source>
        <dbReference type="SAM" id="Phobius"/>
    </source>
</evidence>
<comment type="caution">
    <text evidence="2">Lacks conserved residue(s) required for the propagation of feature annotation.</text>
</comment>
<organism evidence="6 7">
    <name type="scientific">Mizuhopecten yessoensis</name>
    <name type="common">Japanese scallop</name>
    <name type="synonym">Patinopecten yessoensis</name>
    <dbReference type="NCBI Taxonomy" id="6573"/>
    <lineage>
        <taxon>Eukaryota</taxon>
        <taxon>Metazoa</taxon>
        <taxon>Spiralia</taxon>
        <taxon>Lophotrochozoa</taxon>
        <taxon>Mollusca</taxon>
        <taxon>Bivalvia</taxon>
        <taxon>Autobranchia</taxon>
        <taxon>Pteriomorphia</taxon>
        <taxon>Pectinida</taxon>
        <taxon>Pectinoidea</taxon>
        <taxon>Pectinidae</taxon>
        <taxon>Mizuhopecten</taxon>
    </lineage>
</organism>
<evidence type="ECO:0000256" key="1">
    <source>
        <dbReference type="ARBA" id="ARBA00023157"/>
    </source>
</evidence>
<evidence type="ECO:0000313" key="6">
    <source>
        <dbReference type="EMBL" id="OWF55855.1"/>
    </source>
</evidence>
<keyword evidence="7" id="KW-1185">Reference proteome</keyword>
<sequence length="238" mass="27191">MTTECGDPPSILGATVHAINVTAVEYKCVWGTKIQGYEVVLCEYGKWSQDFPACMINWRTEALSGESNYTSSFHRPEVPTWLLTLWGIFAATVFLSFALCFVLLCVRLCWCCRGKAVAFGGTFRYNQTWISRNIFYCCKCEYKPIPSRKKMMKMMLEERNKKEEDTVSLTIEETEFNKEQIEIEIMQENERKAAEAIVRQNEISAQNEEAMNEMNDSSNPETAVEAEVETEVEASGVE</sequence>
<keyword evidence="4" id="KW-0472">Membrane</keyword>
<evidence type="ECO:0000259" key="5">
    <source>
        <dbReference type="PROSITE" id="PS50923"/>
    </source>
</evidence>
<dbReference type="Proteomes" id="UP000242188">
    <property type="component" value="Unassembled WGS sequence"/>
</dbReference>
<dbReference type="PROSITE" id="PS50923">
    <property type="entry name" value="SUSHI"/>
    <property type="match status" value="1"/>
</dbReference>
<dbReference type="CDD" id="cd00033">
    <property type="entry name" value="CCP"/>
    <property type="match status" value="1"/>
</dbReference>
<evidence type="ECO:0000256" key="2">
    <source>
        <dbReference type="PROSITE-ProRule" id="PRU00302"/>
    </source>
</evidence>
<dbReference type="InterPro" id="IPR000436">
    <property type="entry name" value="Sushi_SCR_CCP_dom"/>
</dbReference>
<keyword evidence="4" id="KW-1133">Transmembrane helix</keyword>
<feature type="domain" description="Sushi" evidence="5">
    <location>
        <begin position="3"/>
        <end position="56"/>
    </location>
</feature>
<protein>
    <recommendedName>
        <fullName evidence="5">Sushi domain-containing protein</fullName>
    </recommendedName>
</protein>
<evidence type="ECO:0000313" key="7">
    <source>
        <dbReference type="Proteomes" id="UP000242188"/>
    </source>
</evidence>
<feature type="transmembrane region" description="Helical" evidence="4">
    <location>
        <begin position="81"/>
        <end position="106"/>
    </location>
</feature>
<accession>A0A210R4H5</accession>
<keyword evidence="1" id="KW-1015">Disulfide bond</keyword>
<name>A0A210R4H5_MIZYE</name>
<reference evidence="6 7" key="1">
    <citation type="journal article" date="2017" name="Nat. Ecol. Evol.">
        <title>Scallop genome provides insights into evolution of bilaterian karyotype and development.</title>
        <authorList>
            <person name="Wang S."/>
            <person name="Zhang J."/>
            <person name="Jiao W."/>
            <person name="Li J."/>
            <person name="Xun X."/>
            <person name="Sun Y."/>
            <person name="Guo X."/>
            <person name="Huan P."/>
            <person name="Dong B."/>
            <person name="Zhang L."/>
            <person name="Hu X."/>
            <person name="Sun X."/>
            <person name="Wang J."/>
            <person name="Zhao C."/>
            <person name="Wang Y."/>
            <person name="Wang D."/>
            <person name="Huang X."/>
            <person name="Wang R."/>
            <person name="Lv J."/>
            <person name="Li Y."/>
            <person name="Zhang Z."/>
            <person name="Liu B."/>
            <person name="Lu W."/>
            <person name="Hui Y."/>
            <person name="Liang J."/>
            <person name="Zhou Z."/>
            <person name="Hou R."/>
            <person name="Li X."/>
            <person name="Liu Y."/>
            <person name="Li H."/>
            <person name="Ning X."/>
            <person name="Lin Y."/>
            <person name="Zhao L."/>
            <person name="Xing Q."/>
            <person name="Dou J."/>
            <person name="Li Y."/>
            <person name="Mao J."/>
            <person name="Guo H."/>
            <person name="Dou H."/>
            <person name="Li T."/>
            <person name="Mu C."/>
            <person name="Jiang W."/>
            <person name="Fu Q."/>
            <person name="Fu X."/>
            <person name="Miao Y."/>
            <person name="Liu J."/>
            <person name="Yu Q."/>
            <person name="Li R."/>
            <person name="Liao H."/>
            <person name="Li X."/>
            <person name="Kong Y."/>
            <person name="Jiang Z."/>
            <person name="Chourrout D."/>
            <person name="Li R."/>
            <person name="Bao Z."/>
        </authorList>
    </citation>
    <scope>NUCLEOTIDE SEQUENCE [LARGE SCALE GENOMIC DNA]</scope>
    <source>
        <strain evidence="6 7">PY_sf001</strain>
    </source>
</reference>
<dbReference type="InterPro" id="IPR035976">
    <property type="entry name" value="Sushi/SCR/CCP_sf"/>
</dbReference>